<dbReference type="InterPro" id="IPR016024">
    <property type="entry name" value="ARM-type_fold"/>
</dbReference>
<dbReference type="GO" id="GO:0005737">
    <property type="term" value="C:cytoplasm"/>
    <property type="evidence" value="ECO:0007669"/>
    <property type="project" value="TreeGrafter"/>
</dbReference>
<proteinExistence type="inferred from homology"/>
<dbReference type="OrthoDB" id="2215036at2759"/>
<dbReference type="GO" id="GO:0006611">
    <property type="term" value="P:protein export from nucleus"/>
    <property type="evidence" value="ECO:0007669"/>
    <property type="project" value="InterPro"/>
</dbReference>
<dbReference type="EMBL" id="JABCIY010000003">
    <property type="protein sequence ID" value="KAF7198085.1"/>
    <property type="molecule type" value="Genomic_DNA"/>
</dbReference>
<dbReference type="GO" id="GO:0005049">
    <property type="term" value="F:nuclear export signal receptor activity"/>
    <property type="evidence" value="ECO:0007669"/>
    <property type="project" value="InterPro"/>
</dbReference>
<evidence type="ECO:0000313" key="4">
    <source>
        <dbReference type="EMBL" id="KAF7198085.1"/>
    </source>
</evidence>
<dbReference type="GO" id="GO:0031267">
    <property type="term" value="F:small GTPase binding"/>
    <property type="evidence" value="ECO:0007669"/>
    <property type="project" value="InterPro"/>
</dbReference>
<dbReference type="GO" id="GO:0006405">
    <property type="term" value="P:RNA export from nucleus"/>
    <property type="evidence" value="ECO:0007669"/>
    <property type="project" value="TreeGrafter"/>
</dbReference>
<dbReference type="GO" id="GO:0005634">
    <property type="term" value="C:nucleus"/>
    <property type="evidence" value="ECO:0007669"/>
    <property type="project" value="TreeGrafter"/>
</dbReference>
<evidence type="ECO:0000256" key="1">
    <source>
        <dbReference type="ARBA" id="ARBA00009466"/>
    </source>
</evidence>
<protein>
    <submittedName>
        <fullName evidence="4">Protein MSN5</fullName>
    </submittedName>
</protein>
<evidence type="ECO:0000313" key="5">
    <source>
        <dbReference type="Proteomes" id="UP000660729"/>
    </source>
</evidence>
<sequence length="1266" mass="143319">MEGTADGAFNTYWQKPDTDGQLSHISEALNATLDPRTPNDIRKQALQHLEAVKNQPDAPQHGFTLADDWKQNDAIRYYGLQLLEFAVRYRWHEYTEEQAQQLRTWVKCLAGSLREQDAAYLRNKVGQLWVDVAKRCWGDGDWMDMDALLLNLWEQDKGVVNKILVLYIIETLSEEIMGSGEDAVAGLRLDVLGNALNEIVIPQGMYEAHAETRGNRQEVRCGQEGWLARICNFFSLCVKQARLMDGQQQSVAQQMEMCAIKALNALRPTMAWVSLKGADEVKCIDCLFLPFHTRNVALQTAAVEVLYALLQRPYNQHFQEVWTALFRQAMKPERVAMVRQAFEATVSGPGEDEEKYTLQKKMSELLYVYGDSVAQHPEVLDDTIDLPALFDLLLLVLQHKSLTVSIPVLHVWTKLLSVQEDKVVDLVLDALATLMQVCSERLIRYESIPEETEDEVLAYLGDDFDTIPERHAFLGNYRRYCTLIIQSIARFRPIDALSIVLNQMRSLLEEGPYTQGRGFDPSKYDKNSIPNLKFDAQYNVVAAALKGYSSWIGDVADIAPEQQLYMKVQEDQQQATESLQQWCHGMANVHTDDPGVADQVLATLVAVLRTLKSPGQSFVLAMVQHLLTMRLYDQPQFNTFSEAVKSFEALRVVELQKLALAFPNVLLEVYNELEPRVTVLMEKHNDDQRLVWGFRAFLFMIVHRATGIPNDVRMTRLQQMLQPTYDAWTDSRLESSVATFSSFCETVGLGNIQDFYRSHGFDQIADWSSQNLDEAGVARQNQIKELADQLPLRMTKSMLTASTEKLKSGSDEYSNASELWSNITPVVLPTLLKLIRHAQAFHNMENWSHLPDELQMVVKRTLQDRFWQSGISNESKDEFYARISGSKTSYEGFASTVRGTMRHIREMGYHIVYLMTKFDEQFYGMESLAEPLADALFTDAGSLSTNHLHPLINLTTGLVQRCPPQYRARFLPPILRRLFLALDGKISSEWAALEQAAEQNKKEDDELSDEMRIESVLRQLTFSMVSFVPFLLEYDRTQPHANGTTNGAAVHLPNRQSLSDLILSDATVLEPLIMFCTHALRMRDGRCCSMICKAFRNMIPLFSHTTQSTSSPISVETAAQVREFISNEVLKACITSLNDRGFVDMQKDLAALIASIINLYASKTGTPRQLLLSLPDMAENRVDKAISRISRGGNERQQRAIVLELLEGVRGVSIHEMGKFEKVKKSNKVQDRYTTTNTMEVEKQPERAGAEDGALDGVAGLFGNEG</sequence>
<dbReference type="GO" id="GO:0042565">
    <property type="term" value="C:RNA nuclear export complex"/>
    <property type="evidence" value="ECO:0007669"/>
    <property type="project" value="TreeGrafter"/>
</dbReference>
<evidence type="ECO:0000259" key="2">
    <source>
        <dbReference type="Pfam" id="PF03810"/>
    </source>
</evidence>
<reference evidence="4" key="1">
    <citation type="submission" date="2020-04" db="EMBL/GenBank/DDBJ databases">
        <title>Draft genome resource of the tomato pathogen Pseudocercospora fuligena.</title>
        <authorList>
            <person name="Zaccaron A."/>
        </authorList>
    </citation>
    <scope>NUCLEOTIDE SEQUENCE</scope>
    <source>
        <strain evidence="4">PF001</strain>
    </source>
</reference>
<dbReference type="InterPro" id="IPR001494">
    <property type="entry name" value="Importin-beta_N"/>
</dbReference>
<dbReference type="AlphaFoldDB" id="A0A8H6VN97"/>
<dbReference type="PANTHER" id="PTHR11223">
    <property type="entry name" value="EXPORTIN 1/5"/>
    <property type="match status" value="1"/>
</dbReference>
<dbReference type="InterPro" id="IPR045478">
    <property type="entry name" value="Exportin-5_C"/>
</dbReference>
<evidence type="ECO:0000259" key="3">
    <source>
        <dbReference type="Pfam" id="PF19273"/>
    </source>
</evidence>
<dbReference type="Proteomes" id="UP000660729">
    <property type="component" value="Unassembled WGS sequence"/>
</dbReference>
<dbReference type="Pfam" id="PF19273">
    <property type="entry name" value="Exportin-5"/>
    <property type="match status" value="1"/>
</dbReference>
<feature type="domain" description="Exportin-5 C-terminal" evidence="3">
    <location>
        <begin position="353"/>
        <end position="1216"/>
    </location>
</feature>
<dbReference type="InterPro" id="IPR011989">
    <property type="entry name" value="ARM-like"/>
</dbReference>
<gene>
    <name evidence="4" type="ORF">HII31_00441</name>
</gene>
<comment type="similarity">
    <text evidence="1">Belongs to the exportin family.</text>
</comment>
<name>A0A8H6VN97_9PEZI</name>
<feature type="domain" description="Importin N-terminal" evidence="2">
    <location>
        <begin position="47"/>
        <end position="104"/>
    </location>
</feature>
<organism evidence="4 5">
    <name type="scientific">Pseudocercospora fuligena</name>
    <dbReference type="NCBI Taxonomy" id="685502"/>
    <lineage>
        <taxon>Eukaryota</taxon>
        <taxon>Fungi</taxon>
        <taxon>Dikarya</taxon>
        <taxon>Ascomycota</taxon>
        <taxon>Pezizomycotina</taxon>
        <taxon>Dothideomycetes</taxon>
        <taxon>Dothideomycetidae</taxon>
        <taxon>Mycosphaerellales</taxon>
        <taxon>Mycosphaerellaceae</taxon>
        <taxon>Pseudocercospora</taxon>
    </lineage>
</organism>
<dbReference type="Gene3D" id="1.25.10.10">
    <property type="entry name" value="Leucine-rich Repeat Variant"/>
    <property type="match status" value="1"/>
</dbReference>
<keyword evidence="5" id="KW-1185">Reference proteome</keyword>
<accession>A0A8H6VN97</accession>
<dbReference type="PANTHER" id="PTHR11223:SF3">
    <property type="entry name" value="EXPORTIN-5"/>
    <property type="match status" value="1"/>
</dbReference>
<comment type="caution">
    <text evidence="4">The sequence shown here is derived from an EMBL/GenBank/DDBJ whole genome shotgun (WGS) entry which is preliminary data.</text>
</comment>
<dbReference type="Pfam" id="PF03810">
    <property type="entry name" value="IBN_N"/>
    <property type="match status" value="1"/>
</dbReference>
<dbReference type="SUPFAM" id="SSF48371">
    <property type="entry name" value="ARM repeat"/>
    <property type="match status" value="1"/>
</dbReference>
<dbReference type="InterPro" id="IPR045065">
    <property type="entry name" value="XPO1/5"/>
</dbReference>
<dbReference type="GO" id="GO:0003723">
    <property type="term" value="F:RNA binding"/>
    <property type="evidence" value="ECO:0007669"/>
    <property type="project" value="TreeGrafter"/>
</dbReference>